<dbReference type="GO" id="GO:0016075">
    <property type="term" value="P:rRNA catabolic process"/>
    <property type="evidence" value="ECO:0007669"/>
    <property type="project" value="TreeGrafter"/>
</dbReference>
<keyword evidence="8" id="KW-1185">Reference proteome</keyword>
<dbReference type="AlphaFoldDB" id="A0AA38SCJ9"/>
<comment type="similarity">
    <text evidence="2">Belongs to the RNase PH family.</text>
</comment>
<dbReference type="GO" id="GO:0003723">
    <property type="term" value="F:RNA binding"/>
    <property type="evidence" value="ECO:0007669"/>
    <property type="project" value="TreeGrafter"/>
</dbReference>
<dbReference type="GO" id="GO:0034475">
    <property type="term" value="P:U4 snRNA 3'-end processing"/>
    <property type="evidence" value="ECO:0007669"/>
    <property type="project" value="TreeGrafter"/>
</dbReference>
<dbReference type="Pfam" id="PF01138">
    <property type="entry name" value="RNase_PH"/>
    <property type="match status" value="1"/>
</dbReference>
<organism evidence="7 8">
    <name type="scientific">Coniochaeta hoffmannii</name>
    <dbReference type="NCBI Taxonomy" id="91930"/>
    <lineage>
        <taxon>Eukaryota</taxon>
        <taxon>Fungi</taxon>
        <taxon>Dikarya</taxon>
        <taxon>Ascomycota</taxon>
        <taxon>Pezizomycotina</taxon>
        <taxon>Sordariomycetes</taxon>
        <taxon>Sordariomycetidae</taxon>
        <taxon>Coniochaetales</taxon>
        <taxon>Coniochaetaceae</taxon>
        <taxon>Coniochaeta</taxon>
    </lineage>
</organism>
<evidence type="ECO:0000259" key="6">
    <source>
        <dbReference type="Pfam" id="PF01138"/>
    </source>
</evidence>
<sequence length="251" mass="26628">MTVAAPEANLGILPKSDGSATFKYGGYTVTASVNGPIEAARRDEHPYKAHVDVIVRPAAGAGGTRERHLESLLESSLSQIILVKDFPRCLIQIVLQVESVPANDYVNTKLVQAGINLPIIPALVQTAVLALLSACVPMATTAAAAVIAVVPAGGSTKAVVDPSQRELETAVSSHAFVFTAHGQLLLAESQGDFTMAEWEDAHATANKICCEAAKKDGMEMILDDEKQAGPDLQAFLRSTLEAKVTEDLQWR</sequence>
<feature type="domain" description="Exoribonuclease phosphorolytic" evidence="6">
    <location>
        <begin position="8"/>
        <end position="137"/>
    </location>
</feature>
<dbReference type="SUPFAM" id="SSF55666">
    <property type="entry name" value="Ribonuclease PH domain 2-like"/>
    <property type="match status" value="1"/>
</dbReference>
<dbReference type="Proteomes" id="UP001174691">
    <property type="component" value="Unassembled WGS sequence"/>
</dbReference>
<dbReference type="GO" id="GO:0006364">
    <property type="term" value="P:rRNA processing"/>
    <property type="evidence" value="ECO:0007669"/>
    <property type="project" value="UniProtKB-KW"/>
</dbReference>
<dbReference type="SUPFAM" id="SSF54211">
    <property type="entry name" value="Ribosomal protein S5 domain 2-like"/>
    <property type="match status" value="1"/>
</dbReference>
<dbReference type="InterPro" id="IPR001247">
    <property type="entry name" value="ExoRNase_PH_dom1"/>
</dbReference>
<evidence type="ECO:0000256" key="1">
    <source>
        <dbReference type="ARBA" id="ARBA00004123"/>
    </source>
</evidence>
<dbReference type="InterPro" id="IPR020568">
    <property type="entry name" value="Ribosomal_Su5_D2-typ_SF"/>
</dbReference>
<dbReference type="GO" id="GO:0000177">
    <property type="term" value="C:cytoplasmic exosome (RNase complex)"/>
    <property type="evidence" value="ECO:0007669"/>
    <property type="project" value="TreeGrafter"/>
</dbReference>
<evidence type="ECO:0000256" key="2">
    <source>
        <dbReference type="ARBA" id="ARBA00006678"/>
    </source>
</evidence>
<dbReference type="EMBL" id="JANBVN010000053">
    <property type="protein sequence ID" value="KAJ9155937.1"/>
    <property type="molecule type" value="Genomic_DNA"/>
</dbReference>
<comment type="subcellular location">
    <subcellularLocation>
        <location evidence="1">Nucleus</location>
    </subcellularLocation>
</comment>
<dbReference type="GO" id="GO:0071028">
    <property type="term" value="P:nuclear mRNA surveillance"/>
    <property type="evidence" value="ECO:0007669"/>
    <property type="project" value="TreeGrafter"/>
</dbReference>
<dbReference type="PANTHER" id="PTHR11953">
    <property type="entry name" value="EXOSOME COMPLEX COMPONENT"/>
    <property type="match status" value="1"/>
</dbReference>
<reference evidence="7" key="1">
    <citation type="submission" date="2022-07" db="EMBL/GenBank/DDBJ databases">
        <title>Fungi with potential for degradation of polypropylene.</title>
        <authorList>
            <person name="Gostincar C."/>
        </authorList>
    </citation>
    <scope>NUCLEOTIDE SEQUENCE</scope>
    <source>
        <strain evidence="7">EXF-13287</strain>
    </source>
</reference>
<keyword evidence="3" id="KW-0698">rRNA processing</keyword>
<evidence type="ECO:0000256" key="3">
    <source>
        <dbReference type="ARBA" id="ARBA00022552"/>
    </source>
</evidence>
<protein>
    <submittedName>
        <fullName evidence="7">Exosome complex component RRP46</fullName>
    </submittedName>
</protein>
<comment type="caution">
    <text evidence="7">The sequence shown here is derived from an EMBL/GenBank/DDBJ whole genome shotgun (WGS) entry which is preliminary data.</text>
</comment>
<dbReference type="PANTHER" id="PTHR11953:SF1">
    <property type="entry name" value="EXOSOME COMPLEX COMPONENT RRP46"/>
    <property type="match status" value="1"/>
</dbReference>
<name>A0AA38SCJ9_9PEZI</name>
<dbReference type="Gene3D" id="3.30.230.70">
    <property type="entry name" value="GHMP Kinase, N-terminal domain"/>
    <property type="match status" value="1"/>
</dbReference>
<dbReference type="InterPro" id="IPR036345">
    <property type="entry name" value="ExoRNase_PH_dom2_sf"/>
</dbReference>
<dbReference type="InterPro" id="IPR050080">
    <property type="entry name" value="RNase_PH"/>
</dbReference>
<evidence type="ECO:0000256" key="4">
    <source>
        <dbReference type="ARBA" id="ARBA00022835"/>
    </source>
</evidence>
<keyword evidence="4" id="KW-0271">Exosome</keyword>
<dbReference type="GO" id="GO:0000176">
    <property type="term" value="C:nuclear exosome (RNase complex)"/>
    <property type="evidence" value="ECO:0007669"/>
    <property type="project" value="TreeGrafter"/>
</dbReference>
<accession>A0AA38SCJ9</accession>
<dbReference type="GO" id="GO:0005730">
    <property type="term" value="C:nucleolus"/>
    <property type="evidence" value="ECO:0007669"/>
    <property type="project" value="TreeGrafter"/>
</dbReference>
<gene>
    <name evidence="7" type="ORF">NKR19_g4310</name>
</gene>
<keyword evidence="5" id="KW-0539">Nucleus</keyword>
<dbReference type="InterPro" id="IPR027408">
    <property type="entry name" value="PNPase/RNase_PH_dom_sf"/>
</dbReference>
<proteinExistence type="inferred from homology"/>
<dbReference type="GO" id="GO:0071051">
    <property type="term" value="P:poly(A)-dependent snoRNA 3'-end processing"/>
    <property type="evidence" value="ECO:0007669"/>
    <property type="project" value="TreeGrafter"/>
</dbReference>
<evidence type="ECO:0000313" key="7">
    <source>
        <dbReference type="EMBL" id="KAJ9155937.1"/>
    </source>
</evidence>
<evidence type="ECO:0000256" key="5">
    <source>
        <dbReference type="ARBA" id="ARBA00023242"/>
    </source>
</evidence>
<evidence type="ECO:0000313" key="8">
    <source>
        <dbReference type="Proteomes" id="UP001174691"/>
    </source>
</evidence>